<name>A0A930B9Z9_9FIRM</name>
<evidence type="ECO:0000313" key="2">
    <source>
        <dbReference type="EMBL" id="MBF1130357.1"/>
    </source>
</evidence>
<proteinExistence type="predicted"/>
<evidence type="ECO:0000256" key="1">
    <source>
        <dbReference type="SAM" id="SignalP"/>
    </source>
</evidence>
<evidence type="ECO:0000313" key="3">
    <source>
        <dbReference type="Proteomes" id="UP000757890"/>
    </source>
</evidence>
<gene>
    <name evidence="2" type="ORF">HXL70_10035</name>
</gene>
<feature type="chain" id="PRO_5038025312" evidence="1">
    <location>
        <begin position="23"/>
        <end position="239"/>
    </location>
</feature>
<reference evidence="2" key="1">
    <citation type="submission" date="2020-04" db="EMBL/GenBank/DDBJ databases">
        <title>Deep metagenomics examines the oral microbiome during advanced dental caries in children, revealing novel taxa and co-occurrences with host molecules.</title>
        <authorList>
            <person name="Baker J.L."/>
            <person name="Morton J.T."/>
            <person name="Dinis M."/>
            <person name="Alvarez R."/>
            <person name="Tran N.C."/>
            <person name="Knight R."/>
            <person name="Edlund A."/>
        </authorList>
    </citation>
    <scope>NUCLEOTIDE SEQUENCE</scope>
    <source>
        <strain evidence="2">JCVI_32_bin.14</strain>
    </source>
</reference>
<protein>
    <submittedName>
        <fullName evidence="2">Uncharacterized protein</fullName>
    </submittedName>
</protein>
<dbReference type="Proteomes" id="UP000757890">
    <property type="component" value="Unassembled WGS sequence"/>
</dbReference>
<organism evidence="2 3">
    <name type="scientific">Dialister invisus</name>
    <dbReference type="NCBI Taxonomy" id="218538"/>
    <lineage>
        <taxon>Bacteria</taxon>
        <taxon>Bacillati</taxon>
        <taxon>Bacillota</taxon>
        <taxon>Negativicutes</taxon>
        <taxon>Veillonellales</taxon>
        <taxon>Veillonellaceae</taxon>
        <taxon>Dialister</taxon>
    </lineage>
</organism>
<sequence>MKKRICAMALTLALAAGGLSLASDLKMADGHILPLGNEMTIREADKSYVGKELQKEWNREKAEKEILPAVRRMGLFGKGDTVHEKMMAEQLGKLFAAGRFSQLQMETKEAFHQAVVMSVKLEEKDIAGWNEIIRAMEKAHPEKIDILGENQTLNLETIRESMKKEDGNNRFVYKKDGQTEFVYGSMFLFVEQYGVEAPFYVFFIASADKGQLGATAIYTNQATGRIIEPVLVKGAEGLR</sequence>
<feature type="signal peptide" evidence="1">
    <location>
        <begin position="1"/>
        <end position="22"/>
    </location>
</feature>
<keyword evidence="1" id="KW-0732">Signal</keyword>
<dbReference type="EMBL" id="JABZMK010000190">
    <property type="protein sequence ID" value="MBF1130357.1"/>
    <property type="molecule type" value="Genomic_DNA"/>
</dbReference>
<dbReference type="AlphaFoldDB" id="A0A930B9Z9"/>
<accession>A0A930B9Z9</accession>
<comment type="caution">
    <text evidence="2">The sequence shown here is derived from an EMBL/GenBank/DDBJ whole genome shotgun (WGS) entry which is preliminary data.</text>
</comment>